<dbReference type="Proteomes" id="UP000828941">
    <property type="component" value="Chromosome 6"/>
</dbReference>
<dbReference type="EMBL" id="CM039431">
    <property type="protein sequence ID" value="KAI4335697.1"/>
    <property type="molecule type" value="Genomic_DNA"/>
</dbReference>
<keyword evidence="2" id="KW-1185">Reference proteome</keyword>
<sequence>MDHLMRTIKCFLALFLILQVTTETAVSATVYTVGENLGWIAPPNHTFYSQWASNKNFSVGDTLVFHWNPNHTHNVAKVSEQVYNSCSTSASSNQILASAPSYDYNLVENGSFYFICTVADHCARGQKLSIKIGEQSGGSPTGLAPSPNSPAPPSSLSALPPSLSYALILIYFLRYI</sequence>
<name>A0ACB9NGW3_BAUVA</name>
<comment type="caution">
    <text evidence="1">The sequence shown here is derived from an EMBL/GenBank/DDBJ whole genome shotgun (WGS) entry which is preliminary data.</text>
</comment>
<evidence type="ECO:0000313" key="2">
    <source>
        <dbReference type="Proteomes" id="UP000828941"/>
    </source>
</evidence>
<proteinExistence type="predicted"/>
<gene>
    <name evidence="1" type="ORF">L6164_014320</name>
</gene>
<organism evidence="1 2">
    <name type="scientific">Bauhinia variegata</name>
    <name type="common">Purple orchid tree</name>
    <name type="synonym">Phanera variegata</name>
    <dbReference type="NCBI Taxonomy" id="167791"/>
    <lineage>
        <taxon>Eukaryota</taxon>
        <taxon>Viridiplantae</taxon>
        <taxon>Streptophyta</taxon>
        <taxon>Embryophyta</taxon>
        <taxon>Tracheophyta</taxon>
        <taxon>Spermatophyta</taxon>
        <taxon>Magnoliopsida</taxon>
        <taxon>eudicotyledons</taxon>
        <taxon>Gunneridae</taxon>
        <taxon>Pentapetalae</taxon>
        <taxon>rosids</taxon>
        <taxon>fabids</taxon>
        <taxon>Fabales</taxon>
        <taxon>Fabaceae</taxon>
        <taxon>Cercidoideae</taxon>
        <taxon>Cercideae</taxon>
        <taxon>Bauhiniinae</taxon>
        <taxon>Bauhinia</taxon>
    </lineage>
</organism>
<reference evidence="1 2" key="1">
    <citation type="journal article" date="2022" name="DNA Res.">
        <title>Chromosomal-level genome assembly of the orchid tree Bauhinia variegata (Leguminosae; Cercidoideae) supports the allotetraploid origin hypothesis of Bauhinia.</title>
        <authorList>
            <person name="Zhong Y."/>
            <person name="Chen Y."/>
            <person name="Zheng D."/>
            <person name="Pang J."/>
            <person name="Liu Y."/>
            <person name="Luo S."/>
            <person name="Meng S."/>
            <person name="Qian L."/>
            <person name="Wei D."/>
            <person name="Dai S."/>
            <person name="Zhou R."/>
        </authorList>
    </citation>
    <scope>NUCLEOTIDE SEQUENCE [LARGE SCALE GENOMIC DNA]</scope>
    <source>
        <strain evidence="1">BV-YZ2020</strain>
    </source>
</reference>
<evidence type="ECO:0000313" key="1">
    <source>
        <dbReference type="EMBL" id="KAI4335697.1"/>
    </source>
</evidence>
<protein>
    <submittedName>
        <fullName evidence="1">Uncharacterized protein</fullName>
    </submittedName>
</protein>
<accession>A0ACB9NGW3</accession>